<evidence type="ECO:0000313" key="1">
    <source>
        <dbReference type="EMBL" id="KAH3866815.1"/>
    </source>
</evidence>
<keyword evidence="2" id="KW-1185">Reference proteome</keyword>
<comment type="caution">
    <text evidence="1">The sequence shown here is derived from an EMBL/GenBank/DDBJ whole genome shotgun (WGS) entry which is preliminary data.</text>
</comment>
<accession>A0A9D4LZ18</accession>
<organism evidence="1 2">
    <name type="scientific">Dreissena polymorpha</name>
    <name type="common">Zebra mussel</name>
    <name type="synonym">Mytilus polymorpha</name>
    <dbReference type="NCBI Taxonomy" id="45954"/>
    <lineage>
        <taxon>Eukaryota</taxon>
        <taxon>Metazoa</taxon>
        <taxon>Spiralia</taxon>
        <taxon>Lophotrochozoa</taxon>
        <taxon>Mollusca</taxon>
        <taxon>Bivalvia</taxon>
        <taxon>Autobranchia</taxon>
        <taxon>Heteroconchia</taxon>
        <taxon>Euheterodonta</taxon>
        <taxon>Imparidentia</taxon>
        <taxon>Neoheterodontei</taxon>
        <taxon>Myida</taxon>
        <taxon>Dreissenoidea</taxon>
        <taxon>Dreissenidae</taxon>
        <taxon>Dreissena</taxon>
    </lineage>
</organism>
<reference evidence="1" key="1">
    <citation type="journal article" date="2019" name="bioRxiv">
        <title>The Genome of the Zebra Mussel, Dreissena polymorpha: A Resource for Invasive Species Research.</title>
        <authorList>
            <person name="McCartney M.A."/>
            <person name="Auch B."/>
            <person name="Kono T."/>
            <person name="Mallez S."/>
            <person name="Zhang Y."/>
            <person name="Obille A."/>
            <person name="Becker A."/>
            <person name="Abrahante J.E."/>
            <person name="Garbe J."/>
            <person name="Badalamenti J.P."/>
            <person name="Herman A."/>
            <person name="Mangelson H."/>
            <person name="Liachko I."/>
            <person name="Sullivan S."/>
            <person name="Sone E.D."/>
            <person name="Koren S."/>
            <person name="Silverstein K.A.T."/>
            <person name="Beckman K.B."/>
            <person name="Gohl D.M."/>
        </authorList>
    </citation>
    <scope>NUCLEOTIDE SEQUENCE</scope>
    <source>
        <strain evidence="1">Duluth1</strain>
        <tissue evidence="1">Whole animal</tissue>
    </source>
</reference>
<reference evidence="1" key="2">
    <citation type="submission" date="2020-11" db="EMBL/GenBank/DDBJ databases">
        <authorList>
            <person name="McCartney M.A."/>
            <person name="Auch B."/>
            <person name="Kono T."/>
            <person name="Mallez S."/>
            <person name="Becker A."/>
            <person name="Gohl D.M."/>
            <person name="Silverstein K.A.T."/>
            <person name="Koren S."/>
            <person name="Bechman K.B."/>
            <person name="Herman A."/>
            <person name="Abrahante J.E."/>
            <person name="Garbe J."/>
        </authorList>
    </citation>
    <scope>NUCLEOTIDE SEQUENCE</scope>
    <source>
        <strain evidence="1">Duluth1</strain>
        <tissue evidence="1">Whole animal</tissue>
    </source>
</reference>
<evidence type="ECO:0000313" key="2">
    <source>
        <dbReference type="Proteomes" id="UP000828390"/>
    </source>
</evidence>
<proteinExistence type="predicted"/>
<dbReference type="EMBL" id="JAIWYP010000002">
    <property type="protein sequence ID" value="KAH3866815.1"/>
    <property type="molecule type" value="Genomic_DNA"/>
</dbReference>
<name>A0A9D4LZ18_DREPO</name>
<gene>
    <name evidence="1" type="ORF">DPMN_029938</name>
</gene>
<dbReference type="Proteomes" id="UP000828390">
    <property type="component" value="Unassembled WGS sequence"/>
</dbReference>
<dbReference type="AlphaFoldDB" id="A0A9D4LZ18"/>
<protein>
    <submittedName>
        <fullName evidence="1">Uncharacterized protein</fullName>
    </submittedName>
</protein>
<sequence>MKTKFYANIHTVTTNVQKADKLISLVTSLQELAMTTLPWKESMHTMEWVTATAIIFLSSRHALSMNC</sequence>